<organism evidence="2 3">
    <name type="scientific">Zostera marina</name>
    <name type="common">Eelgrass</name>
    <dbReference type="NCBI Taxonomy" id="29655"/>
    <lineage>
        <taxon>Eukaryota</taxon>
        <taxon>Viridiplantae</taxon>
        <taxon>Streptophyta</taxon>
        <taxon>Embryophyta</taxon>
        <taxon>Tracheophyta</taxon>
        <taxon>Spermatophyta</taxon>
        <taxon>Magnoliopsida</taxon>
        <taxon>Liliopsida</taxon>
        <taxon>Zosteraceae</taxon>
        <taxon>Zostera</taxon>
    </lineage>
</organism>
<dbReference type="Pfam" id="PF25055">
    <property type="entry name" value="DUF7792"/>
    <property type="match status" value="1"/>
</dbReference>
<dbReference type="SUPFAM" id="SSF48371">
    <property type="entry name" value="ARM repeat"/>
    <property type="match status" value="1"/>
</dbReference>
<evidence type="ECO:0000313" key="3">
    <source>
        <dbReference type="Proteomes" id="UP000036987"/>
    </source>
</evidence>
<gene>
    <name evidence="2" type="ORF">ZOSMA_87G00590</name>
</gene>
<name>A0A0K9NL20_ZOSMR</name>
<keyword evidence="3" id="KW-1185">Reference proteome</keyword>
<accession>A0A0K9NL20</accession>
<proteinExistence type="predicted"/>
<dbReference type="InterPro" id="IPR011989">
    <property type="entry name" value="ARM-like"/>
</dbReference>
<dbReference type="InterPro" id="IPR016024">
    <property type="entry name" value="ARM-type_fold"/>
</dbReference>
<dbReference type="Proteomes" id="UP000036987">
    <property type="component" value="Unassembled WGS sequence"/>
</dbReference>
<comment type="caution">
    <text evidence="2">The sequence shown here is derived from an EMBL/GenBank/DDBJ whole genome shotgun (WGS) entry which is preliminary data.</text>
</comment>
<reference evidence="3" key="1">
    <citation type="journal article" date="2016" name="Nature">
        <title>The genome of the seagrass Zostera marina reveals angiosperm adaptation to the sea.</title>
        <authorList>
            <person name="Olsen J.L."/>
            <person name="Rouze P."/>
            <person name="Verhelst B."/>
            <person name="Lin Y.-C."/>
            <person name="Bayer T."/>
            <person name="Collen J."/>
            <person name="Dattolo E."/>
            <person name="De Paoli E."/>
            <person name="Dittami S."/>
            <person name="Maumus F."/>
            <person name="Michel G."/>
            <person name="Kersting A."/>
            <person name="Lauritano C."/>
            <person name="Lohaus R."/>
            <person name="Toepel M."/>
            <person name="Tonon T."/>
            <person name="Vanneste K."/>
            <person name="Amirebrahimi M."/>
            <person name="Brakel J."/>
            <person name="Bostroem C."/>
            <person name="Chovatia M."/>
            <person name="Grimwood J."/>
            <person name="Jenkins J.W."/>
            <person name="Jueterbock A."/>
            <person name="Mraz A."/>
            <person name="Stam W.T."/>
            <person name="Tice H."/>
            <person name="Bornberg-Bauer E."/>
            <person name="Green P.J."/>
            <person name="Pearson G.A."/>
            <person name="Procaccini G."/>
            <person name="Duarte C.M."/>
            <person name="Schmutz J."/>
            <person name="Reusch T.B.H."/>
            <person name="Van de Peer Y."/>
        </authorList>
    </citation>
    <scope>NUCLEOTIDE SEQUENCE [LARGE SCALE GENOMIC DNA]</scope>
    <source>
        <strain evidence="3">cv. Finnish</strain>
    </source>
</reference>
<evidence type="ECO:0000259" key="1">
    <source>
        <dbReference type="Pfam" id="PF25055"/>
    </source>
</evidence>
<dbReference type="InterPro" id="IPR056694">
    <property type="entry name" value="DUF7792"/>
</dbReference>
<sequence>MEEEKKKQVEEEEVSFMAKSINLLNNVSSFALRIYNQSPSFTDYGRRPEQEVKMVEKFQFSYLMSEAEEVAEEVKKVLIFKQECSEIGKIVDELLKILNIHRQIDAPQFPPIFFQAHSDCSKSIEDALTLIGDCVNESDAMSMNHLKAKFPKIMSVMRRSILDMKFFMFVYPMIILMNHSSDCFVEQSVVSKNYPENYNEAVGIFARWSRSLVDSGSDLSPSMVSALLSIVESGSVTARFEAIEILSDVIKYKDVWTKIHAERADKANSKLQEKKIAELLLKMNKDETDDVLDEFIEFYKVFTSDGGGNSNQEVEEPLTSSVKQLVEVAFEGHDWKRIDAVFAFKTFCDVTSSEELQSSIPDILVFLDDSEMEVANATALALLTFVQKDVTTLGYYVCLNILESGRIPALVRIVNCTGLFCEGFYLLNAIQNEFKRDRLPKTFFNDEVKLFELMNAFEGMVNINK</sequence>
<feature type="domain" description="DUF7792" evidence="1">
    <location>
        <begin position="60"/>
        <end position="171"/>
    </location>
</feature>
<dbReference type="Gene3D" id="1.25.10.10">
    <property type="entry name" value="Leucine-rich Repeat Variant"/>
    <property type="match status" value="1"/>
</dbReference>
<evidence type="ECO:0000313" key="2">
    <source>
        <dbReference type="EMBL" id="KMZ57313.1"/>
    </source>
</evidence>
<dbReference type="EMBL" id="LFYR01002091">
    <property type="protein sequence ID" value="KMZ57313.1"/>
    <property type="molecule type" value="Genomic_DNA"/>
</dbReference>
<dbReference type="AlphaFoldDB" id="A0A0K9NL20"/>
<protein>
    <recommendedName>
        <fullName evidence="1">DUF7792 domain-containing protein</fullName>
    </recommendedName>
</protein>